<dbReference type="AlphaFoldDB" id="A0AAE4MBQ9"/>
<organism evidence="1 2">
    <name type="scientific">Methanorbis furvi</name>
    <dbReference type="NCBI Taxonomy" id="3028299"/>
    <lineage>
        <taxon>Archaea</taxon>
        <taxon>Methanobacteriati</taxon>
        <taxon>Methanobacteriota</taxon>
        <taxon>Stenosarchaea group</taxon>
        <taxon>Methanomicrobia</taxon>
        <taxon>Methanomicrobiales</taxon>
        <taxon>Methanocorpusculaceae</taxon>
        <taxon>Methanorbis</taxon>
    </lineage>
</organism>
<keyword evidence="2" id="KW-1185">Reference proteome</keyword>
<name>A0AAE4MBQ9_9EURY</name>
<dbReference type="Proteomes" id="UP001273136">
    <property type="component" value="Unassembled WGS sequence"/>
</dbReference>
<evidence type="ECO:0000313" key="2">
    <source>
        <dbReference type="Proteomes" id="UP001273136"/>
    </source>
</evidence>
<gene>
    <name evidence="1" type="ORF">McpAg1_06360</name>
</gene>
<accession>A0AAE4MBQ9</accession>
<evidence type="ECO:0000313" key="1">
    <source>
        <dbReference type="EMBL" id="MDV0441446.1"/>
    </source>
</evidence>
<comment type="caution">
    <text evidence="1">The sequence shown here is derived from an EMBL/GenBank/DDBJ whole genome shotgun (WGS) entry which is preliminary data.</text>
</comment>
<dbReference type="EMBL" id="JAWDKA010000003">
    <property type="protein sequence ID" value="MDV0441446.1"/>
    <property type="molecule type" value="Genomic_DNA"/>
</dbReference>
<reference evidence="1" key="1">
    <citation type="submission" date="2023-06" db="EMBL/GenBank/DDBJ databases">
        <title>Genome sequence of Methancorpusculaceae sp. Ag1.</title>
        <authorList>
            <person name="Protasov E."/>
            <person name="Platt K."/>
            <person name="Poehlein A."/>
            <person name="Daniel R."/>
            <person name="Brune A."/>
        </authorList>
    </citation>
    <scope>NUCLEOTIDE SEQUENCE</scope>
    <source>
        <strain evidence="1">Ag1</strain>
    </source>
</reference>
<proteinExistence type="predicted"/>
<sequence length="65" mass="7195">MHGEHGASLNARRTPAAPECTEELRKRYSSALFYMEKILEDFFHLLCSSVHSGAAGVLRAFSEAP</sequence>
<protein>
    <submittedName>
        <fullName evidence="1">Uncharacterized protein</fullName>
    </submittedName>
</protein>